<evidence type="ECO:0000256" key="4">
    <source>
        <dbReference type="ARBA" id="ARBA00022833"/>
    </source>
</evidence>
<evidence type="ECO:0000256" key="2">
    <source>
        <dbReference type="ARBA" id="ARBA00022723"/>
    </source>
</evidence>
<dbReference type="PANTHER" id="PTHR10634">
    <property type="entry name" value="AN1-TYPE ZINC FINGER PROTEIN"/>
    <property type="match status" value="1"/>
</dbReference>
<dbReference type="SMART" id="SM00259">
    <property type="entry name" value="ZnF_A20"/>
    <property type="match status" value="1"/>
</dbReference>
<keyword evidence="4" id="KW-0862">Zinc</keyword>
<organism evidence="9 10">
    <name type="scientific">Quillaja saponaria</name>
    <name type="common">Soap bark tree</name>
    <dbReference type="NCBI Taxonomy" id="32244"/>
    <lineage>
        <taxon>Eukaryota</taxon>
        <taxon>Viridiplantae</taxon>
        <taxon>Streptophyta</taxon>
        <taxon>Embryophyta</taxon>
        <taxon>Tracheophyta</taxon>
        <taxon>Spermatophyta</taxon>
        <taxon>Magnoliopsida</taxon>
        <taxon>eudicotyledons</taxon>
        <taxon>Gunneridae</taxon>
        <taxon>Pentapetalae</taxon>
        <taxon>rosids</taxon>
        <taxon>fabids</taxon>
        <taxon>Fabales</taxon>
        <taxon>Quillajaceae</taxon>
        <taxon>Quillaja</taxon>
    </lineage>
</organism>
<evidence type="ECO:0000256" key="5">
    <source>
        <dbReference type="PROSITE-ProRule" id="PRU00449"/>
    </source>
</evidence>
<dbReference type="AlphaFoldDB" id="A0AAD7KYG9"/>
<keyword evidence="2" id="KW-0479">Metal-binding</keyword>
<evidence type="ECO:0000259" key="7">
    <source>
        <dbReference type="PROSITE" id="PS51036"/>
    </source>
</evidence>
<dbReference type="SMART" id="SM00154">
    <property type="entry name" value="ZnF_AN1"/>
    <property type="match status" value="1"/>
</dbReference>
<dbReference type="GO" id="GO:0008270">
    <property type="term" value="F:zinc ion binding"/>
    <property type="evidence" value="ECO:0007669"/>
    <property type="project" value="UniProtKB-KW"/>
</dbReference>
<keyword evidence="3 5" id="KW-0863">Zinc-finger</keyword>
<evidence type="ECO:0000259" key="8">
    <source>
        <dbReference type="PROSITE" id="PS51039"/>
    </source>
</evidence>
<gene>
    <name evidence="9" type="ORF">O6P43_028515</name>
</gene>
<accession>A0AAD7KYG9</accession>
<dbReference type="Gene3D" id="4.10.1110.10">
    <property type="entry name" value="AN1-like Zinc finger"/>
    <property type="match status" value="1"/>
</dbReference>
<dbReference type="PANTHER" id="PTHR10634:SF98">
    <property type="entry name" value="ZINC FINGER A20 AND AN1 DOMAIN-CONTAINING STRESS-ASSOCIATED PROTEIN 3"/>
    <property type="match status" value="1"/>
</dbReference>
<name>A0AAD7KYG9_QUISA</name>
<feature type="region of interest" description="Disordered" evidence="6">
    <location>
        <begin position="77"/>
        <end position="103"/>
    </location>
</feature>
<evidence type="ECO:0000256" key="6">
    <source>
        <dbReference type="SAM" id="MobiDB-lite"/>
    </source>
</evidence>
<dbReference type="InterPro" id="IPR050652">
    <property type="entry name" value="AN1_A20_ZnFinger"/>
</dbReference>
<dbReference type="SUPFAM" id="SSF57716">
    <property type="entry name" value="Glucocorticoid receptor-like (DNA-binding domain)"/>
    <property type="match status" value="1"/>
</dbReference>
<reference evidence="9" key="1">
    <citation type="journal article" date="2023" name="Science">
        <title>Elucidation of the pathway for biosynthesis of saponin adjuvants from the soapbark tree.</title>
        <authorList>
            <person name="Reed J."/>
            <person name="Orme A."/>
            <person name="El-Demerdash A."/>
            <person name="Owen C."/>
            <person name="Martin L.B.B."/>
            <person name="Misra R.C."/>
            <person name="Kikuchi S."/>
            <person name="Rejzek M."/>
            <person name="Martin A.C."/>
            <person name="Harkess A."/>
            <person name="Leebens-Mack J."/>
            <person name="Louveau T."/>
            <person name="Stephenson M.J."/>
            <person name="Osbourn A."/>
        </authorList>
    </citation>
    <scope>NUCLEOTIDE SEQUENCE</scope>
    <source>
        <strain evidence="9">S10</strain>
    </source>
</reference>
<protein>
    <submittedName>
        <fullName evidence="9">Zinc finger A20 and AN1 domain stress-associated protein</fullName>
    </submittedName>
</protein>
<dbReference type="Gene3D" id="1.20.5.4770">
    <property type="match status" value="1"/>
</dbReference>
<evidence type="ECO:0000256" key="3">
    <source>
        <dbReference type="ARBA" id="ARBA00022771"/>
    </source>
</evidence>
<comment type="function">
    <text evidence="1">May be involved in environmental stress response.</text>
</comment>
<feature type="compositionally biased region" description="Pro residues" evidence="6">
    <location>
        <begin position="91"/>
        <end position="101"/>
    </location>
</feature>
<dbReference type="Proteomes" id="UP001163823">
    <property type="component" value="Chromosome 12"/>
</dbReference>
<dbReference type="SUPFAM" id="SSF118310">
    <property type="entry name" value="AN1-like Zinc finger"/>
    <property type="match status" value="1"/>
</dbReference>
<dbReference type="PROSITE" id="PS51036">
    <property type="entry name" value="ZF_A20"/>
    <property type="match status" value="1"/>
</dbReference>
<evidence type="ECO:0000313" key="9">
    <source>
        <dbReference type="EMBL" id="KAJ7947978.1"/>
    </source>
</evidence>
<sequence length="165" mass="18168">MAEEHRCQAPRLCVNNCGFFGSPATENLCSKCYRDLQLNEQQSSSAKLVLNQSLIPSSSSPQPLSVCPSSMVVDLPETASEEKRGTTGPAQPQPQPQPLQPQPNRCMTCRRRVGVTGFKCRCGSTFCGSHRYPEQHACEFDFKGLGREQIAKANPIVKAEKLQKI</sequence>
<comment type="caution">
    <text evidence="9">The sequence shown here is derived from an EMBL/GenBank/DDBJ whole genome shotgun (WGS) entry which is preliminary data.</text>
</comment>
<keyword evidence="10" id="KW-1185">Reference proteome</keyword>
<dbReference type="PROSITE" id="PS51039">
    <property type="entry name" value="ZF_AN1"/>
    <property type="match status" value="1"/>
</dbReference>
<dbReference type="FunFam" id="4.10.1110.10:FF:000001">
    <property type="entry name" value="Zinc finger AN1-type containing 6"/>
    <property type="match status" value="1"/>
</dbReference>
<feature type="domain" description="A20-type" evidence="7">
    <location>
        <begin position="7"/>
        <end position="41"/>
    </location>
</feature>
<dbReference type="EMBL" id="JARAOO010000012">
    <property type="protein sequence ID" value="KAJ7947978.1"/>
    <property type="molecule type" value="Genomic_DNA"/>
</dbReference>
<dbReference type="Pfam" id="PF01428">
    <property type="entry name" value="zf-AN1"/>
    <property type="match status" value="1"/>
</dbReference>
<dbReference type="InterPro" id="IPR002653">
    <property type="entry name" value="Znf_A20"/>
</dbReference>
<dbReference type="InterPro" id="IPR035896">
    <property type="entry name" value="AN1-like_Znf"/>
</dbReference>
<evidence type="ECO:0000313" key="10">
    <source>
        <dbReference type="Proteomes" id="UP001163823"/>
    </source>
</evidence>
<dbReference type="GO" id="GO:0003677">
    <property type="term" value="F:DNA binding"/>
    <property type="evidence" value="ECO:0007669"/>
    <property type="project" value="InterPro"/>
</dbReference>
<dbReference type="KEGG" id="qsa:O6P43_028515"/>
<evidence type="ECO:0000256" key="1">
    <source>
        <dbReference type="ARBA" id="ARBA00003732"/>
    </source>
</evidence>
<proteinExistence type="predicted"/>
<feature type="domain" description="AN1-type" evidence="8">
    <location>
        <begin position="100"/>
        <end position="146"/>
    </location>
</feature>
<dbReference type="InterPro" id="IPR000058">
    <property type="entry name" value="Znf_AN1"/>
</dbReference>
<dbReference type="Pfam" id="PF01754">
    <property type="entry name" value="zf-A20"/>
    <property type="match status" value="1"/>
</dbReference>